<dbReference type="OrthoDB" id="10020333at2759"/>
<keyword evidence="10" id="KW-1185">Reference proteome</keyword>
<evidence type="ECO:0000256" key="7">
    <source>
        <dbReference type="SAM" id="MobiDB-lite"/>
    </source>
</evidence>
<evidence type="ECO:0000259" key="8">
    <source>
        <dbReference type="PROSITE" id="PS50011"/>
    </source>
</evidence>
<keyword evidence="6" id="KW-0067">ATP-binding</keyword>
<dbReference type="FunFam" id="1.10.510.10:FF:001725">
    <property type="entry name" value="Kinase like protein"/>
    <property type="match status" value="1"/>
</dbReference>
<dbReference type="PROSITE" id="PS00108">
    <property type="entry name" value="PROTEIN_KINASE_ST"/>
    <property type="match status" value="1"/>
</dbReference>
<keyword evidence="3" id="KW-0808">Transferase</keyword>
<dbReference type="GO" id="GO:0005524">
    <property type="term" value="F:ATP binding"/>
    <property type="evidence" value="ECO:0007669"/>
    <property type="project" value="UniProtKB-KW"/>
</dbReference>
<dbReference type="Pfam" id="PF00069">
    <property type="entry name" value="Pkinase"/>
    <property type="match status" value="2"/>
</dbReference>
<evidence type="ECO:0000256" key="4">
    <source>
        <dbReference type="ARBA" id="ARBA00022741"/>
    </source>
</evidence>
<evidence type="ECO:0000256" key="3">
    <source>
        <dbReference type="ARBA" id="ARBA00022679"/>
    </source>
</evidence>
<feature type="domain" description="Protein kinase" evidence="8">
    <location>
        <begin position="491"/>
        <end position="950"/>
    </location>
</feature>
<dbReference type="EC" id="2.7.11.1" evidence="1"/>
<dbReference type="EMBL" id="JAAALK010000080">
    <property type="protein sequence ID" value="KAG8092584.1"/>
    <property type="molecule type" value="Genomic_DNA"/>
</dbReference>
<protein>
    <recommendedName>
        <fullName evidence="1">non-specific serine/threonine protein kinase</fullName>
        <ecNumber evidence="1">2.7.11.1</ecNumber>
    </recommendedName>
</protein>
<evidence type="ECO:0000313" key="9">
    <source>
        <dbReference type="EMBL" id="KAG8092584.1"/>
    </source>
</evidence>
<organism evidence="9 10">
    <name type="scientific">Zizania palustris</name>
    <name type="common">Northern wild rice</name>
    <dbReference type="NCBI Taxonomy" id="103762"/>
    <lineage>
        <taxon>Eukaryota</taxon>
        <taxon>Viridiplantae</taxon>
        <taxon>Streptophyta</taxon>
        <taxon>Embryophyta</taxon>
        <taxon>Tracheophyta</taxon>
        <taxon>Spermatophyta</taxon>
        <taxon>Magnoliopsida</taxon>
        <taxon>Liliopsida</taxon>
        <taxon>Poales</taxon>
        <taxon>Poaceae</taxon>
        <taxon>BOP clade</taxon>
        <taxon>Oryzoideae</taxon>
        <taxon>Oryzeae</taxon>
        <taxon>Zizaniinae</taxon>
        <taxon>Zizania</taxon>
    </lineage>
</organism>
<feature type="region of interest" description="Disordered" evidence="7">
    <location>
        <begin position="961"/>
        <end position="982"/>
    </location>
</feature>
<dbReference type="SMART" id="SM00220">
    <property type="entry name" value="S_TKc"/>
    <property type="match status" value="1"/>
</dbReference>
<sequence length="982" mass="108583">MASDAAGSAEVELAWHLLTVLIRLGRPATASNLAAAAAADVSPHQVERMCCIPGSPLRLCGGVVTASEMAVLAFLRFAGLDVPALRVSLRTTDVRRWWQQVPFTYQRKRKASDAVRFGAKKRLLVASDADLPEHKLQQSQQLIVQSCAPVANGEVRLELEVTQELQDMLSTLDTLIAEPFEFSTGITAFSDIESSMPRLPLKIDQFLEGSDGSVLGSMASTLVPKEVSDITGCINIYSFGAEKSVNIQAIVDNEISRVSEPEGAVPLYNYRVENSEELEKDSTGLTIPVEALIIGGFEDLNVICERPSSPSNCSTKAADNIIDVISKKAEAVQNPSPNAQCSQKILTCGQDNNALGANDYVVNHENKAPGISFQPLHEAIHEAIGSLCQPSLNTKVEHAVLSLQATSYDCSNNEKLNIAAKNRAIEHLNHGDPSRNEVGVKLSKEEDIKIMKQREKSKKKDALPKEDKDQVAAKALKGHTEPKPLPNFKHFDIEEEEGSGGYGTVYRARRKSDGQVFAIKYPHANAHSHHVSNELKILERFGGKNCVIKYENSFKSGDQECFVLEHVNHDRPENLKKEIDVFDLQWYGYCLFRALTSLHKQGIVHRDVKPGNFLFSRKLSMGYLIDFNLANDLNQKFLRNCKSEAISRGKDTTSQPALHSAPAVHAKEPVANSKQQSIGSKKKRSNRSPVGSTPPKIDNKSRHGTQAADVSGVTSAKDRTSTKTSLDRLRQPMPYKGRKELMNFLHEAMQNPNKNTSTPPVSQRKRVAAPFGNVDQKLLMLTPMPLRSGDNAIAGSGMLNSKGYGKHRREGPCVGTKGFRAPEVLFRSFHQGCKVDVWSAGVTLLYFIIGKSPFGGEPEQNIKEIAKLRGSEELWEVAKLHNCESSFPSDLFDVKSIQSVDLREWCAANTRRPEFLRMIPDSLFDLVDKCLSVNPRCRITSEDALMHEFFAPCRESRRRQRMLKMSAPSNPPCLPQDTMSRA</sequence>
<reference evidence="9" key="2">
    <citation type="submission" date="2021-02" db="EMBL/GenBank/DDBJ databases">
        <authorList>
            <person name="Kimball J.A."/>
            <person name="Haas M.W."/>
            <person name="Macchietto M."/>
            <person name="Kono T."/>
            <person name="Duquette J."/>
            <person name="Shao M."/>
        </authorList>
    </citation>
    <scope>NUCLEOTIDE SEQUENCE</scope>
    <source>
        <tissue evidence="9">Fresh leaf tissue</tissue>
    </source>
</reference>
<evidence type="ECO:0000256" key="1">
    <source>
        <dbReference type="ARBA" id="ARBA00012513"/>
    </source>
</evidence>
<dbReference type="GO" id="GO:0044773">
    <property type="term" value="P:mitotic DNA damage checkpoint signaling"/>
    <property type="evidence" value="ECO:0007669"/>
    <property type="project" value="TreeGrafter"/>
</dbReference>
<dbReference type="InterPro" id="IPR008271">
    <property type="entry name" value="Ser/Thr_kinase_AS"/>
</dbReference>
<dbReference type="PANTHER" id="PTHR44167">
    <property type="entry name" value="OVARIAN-SPECIFIC SERINE/THREONINE-PROTEIN KINASE LOK-RELATED"/>
    <property type="match status" value="1"/>
</dbReference>
<keyword evidence="4" id="KW-0547">Nucleotide-binding</keyword>
<dbReference type="Proteomes" id="UP000729402">
    <property type="component" value="Unassembled WGS sequence"/>
</dbReference>
<dbReference type="GO" id="GO:0004674">
    <property type="term" value="F:protein serine/threonine kinase activity"/>
    <property type="evidence" value="ECO:0007669"/>
    <property type="project" value="UniProtKB-KW"/>
</dbReference>
<evidence type="ECO:0000256" key="2">
    <source>
        <dbReference type="ARBA" id="ARBA00022527"/>
    </source>
</evidence>
<dbReference type="PROSITE" id="PS50011">
    <property type="entry name" value="PROTEIN_KINASE_DOM"/>
    <property type="match status" value="1"/>
</dbReference>
<dbReference type="PANTHER" id="PTHR44167:SF23">
    <property type="entry name" value="CDC7 KINASE, ISOFORM A-RELATED"/>
    <property type="match status" value="1"/>
</dbReference>
<proteinExistence type="predicted"/>
<keyword evidence="5" id="KW-0418">Kinase</keyword>
<dbReference type="GO" id="GO:0005634">
    <property type="term" value="C:nucleus"/>
    <property type="evidence" value="ECO:0007669"/>
    <property type="project" value="TreeGrafter"/>
</dbReference>
<keyword evidence="2" id="KW-0723">Serine/threonine-protein kinase</keyword>
<reference evidence="9" key="1">
    <citation type="journal article" date="2021" name="bioRxiv">
        <title>Whole Genome Assembly and Annotation of Northern Wild Rice, Zizania palustris L., Supports a Whole Genome Duplication in the Zizania Genus.</title>
        <authorList>
            <person name="Haas M."/>
            <person name="Kono T."/>
            <person name="Macchietto M."/>
            <person name="Millas R."/>
            <person name="McGilp L."/>
            <person name="Shao M."/>
            <person name="Duquette J."/>
            <person name="Hirsch C.N."/>
            <person name="Kimball J."/>
        </authorList>
    </citation>
    <scope>NUCLEOTIDE SEQUENCE</scope>
    <source>
        <tissue evidence="9">Fresh leaf tissue</tissue>
    </source>
</reference>
<dbReference type="InterPro" id="IPR000719">
    <property type="entry name" value="Prot_kinase_dom"/>
</dbReference>
<evidence type="ECO:0000256" key="6">
    <source>
        <dbReference type="ARBA" id="ARBA00022840"/>
    </source>
</evidence>
<dbReference type="AlphaFoldDB" id="A0A8J5WR29"/>
<feature type="compositionally biased region" description="Basic and acidic residues" evidence="7">
    <location>
        <begin position="716"/>
        <end position="730"/>
    </location>
</feature>
<evidence type="ECO:0000313" key="10">
    <source>
        <dbReference type="Proteomes" id="UP000729402"/>
    </source>
</evidence>
<name>A0A8J5WR29_ZIZPA</name>
<feature type="region of interest" description="Disordered" evidence="7">
    <location>
        <begin position="648"/>
        <end position="733"/>
    </location>
</feature>
<comment type="caution">
    <text evidence="9">The sequence shown here is derived from an EMBL/GenBank/DDBJ whole genome shotgun (WGS) entry which is preliminary data.</text>
</comment>
<gene>
    <name evidence="9" type="ORF">GUJ93_ZPchr0012g20831</name>
</gene>
<accession>A0A8J5WR29</accession>
<evidence type="ECO:0000256" key="5">
    <source>
        <dbReference type="ARBA" id="ARBA00022777"/>
    </source>
</evidence>
<dbReference type="FunFam" id="1.10.510.10:FF:001893">
    <property type="entry name" value="Probable serine/threonine-protein kinase DDB_G0291918"/>
    <property type="match status" value="1"/>
</dbReference>